<dbReference type="EMBL" id="JAHXDN010000002">
    <property type="protein sequence ID" value="MBW4708224.1"/>
    <property type="molecule type" value="Genomic_DNA"/>
</dbReference>
<dbReference type="AlphaFoldDB" id="A0A9X1K0J4"/>
<protein>
    <submittedName>
        <fullName evidence="1">Uncharacterized protein</fullName>
    </submittedName>
</protein>
<dbReference type="Proteomes" id="UP001138661">
    <property type="component" value="Unassembled WGS sequence"/>
</dbReference>
<evidence type="ECO:0000313" key="2">
    <source>
        <dbReference type="Proteomes" id="UP001138661"/>
    </source>
</evidence>
<accession>A0A9X1K0J4</accession>
<dbReference type="RefSeq" id="WP_219501755.1">
    <property type="nucleotide sequence ID" value="NZ_JAHXDN010000002.1"/>
</dbReference>
<proteinExistence type="predicted"/>
<organism evidence="1 2">
    <name type="scientific">Roseobacter insulae</name>
    <dbReference type="NCBI Taxonomy" id="2859783"/>
    <lineage>
        <taxon>Bacteria</taxon>
        <taxon>Pseudomonadati</taxon>
        <taxon>Pseudomonadota</taxon>
        <taxon>Alphaproteobacteria</taxon>
        <taxon>Rhodobacterales</taxon>
        <taxon>Roseobacteraceae</taxon>
        <taxon>Roseobacter</taxon>
    </lineage>
</organism>
<gene>
    <name evidence="1" type="ORF">KX928_10555</name>
</gene>
<keyword evidence="2" id="KW-1185">Reference proteome</keyword>
<evidence type="ECO:0000313" key="1">
    <source>
        <dbReference type="EMBL" id="MBW4708224.1"/>
    </source>
</evidence>
<name>A0A9X1K0J4_9RHOB</name>
<sequence length="124" mass="13557">MTSEASEVNPLPAIVGRLSCYLDKLAGQVFDIEETIGQALTHSTESSKNTITDLQALDFLRQSLEDLALMTLLLSDRNGKELNAKCLHGVSDKLKLKTTRSLLEGKEPGFFGAEEDTLGDLDLF</sequence>
<reference evidence="1" key="1">
    <citation type="submission" date="2021-07" db="EMBL/GenBank/DDBJ databases">
        <title>Roseobacter insulae sp. nov., isolated from a tidal flat.</title>
        <authorList>
            <person name="Park S."/>
            <person name="Yoon J.-H."/>
        </authorList>
    </citation>
    <scope>NUCLEOTIDE SEQUENCE</scope>
    <source>
        <strain evidence="1">YSTF-M11</strain>
    </source>
</reference>
<comment type="caution">
    <text evidence="1">The sequence shown here is derived from an EMBL/GenBank/DDBJ whole genome shotgun (WGS) entry which is preliminary data.</text>
</comment>